<dbReference type="InterPro" id="IPR019198">
    <property type="entry name" value="Beta_propeller_containing"/>
</dbReference>
<proteinExistence type="predicted"/>
<dbReference type="AlphaFoldDB" id="A0A7X6DG56"/>
<organism evidence="1 2">
    <name type="scientific">Ramlibacter lithotrophicus</name>
    <dbReference type="NCBI Taxonomy" id="2606681"/>
    <lineage>
        <taxon>Bacteria</taxon>
        <taxon>Pseudomonadati</taxon>
        <taxon>Pseudomonadota</taxon>
        <taxon>Betaproteobacteria</taxon>
        <taxon>Burkholderiales</taxon>
        <taxon>Comamonadaceae</taxon>
        <taxon>Ramlibacter</taxon>
    </lineage>
</organism>
<name>A0A7X6DG56_9BURK</name>
<keyword evidence="2" id="KW-1185">Reference proteome</keyword>
<accession>A0A7X6DG56</accession>
<dbReference type="EMBL" id="VTOX01000003">
    <property type="protein sequence ID" value="NKE66532.1"/>
    <property type="molecule type" value="Genomic_DNA"/>
</dbReference>
<evidence type="ECO:0000313" key="1">
    <source>
        <dbReference type="EMBL" id="NKE66532.1"/>
    </source>
</evidence>
<dbReference type="RefSeq" id="WP_168107633.1">
    <property type="nucleotide sequence ID" value="NZ_VTOX01000003.1"/>
</dbReference>
<sequence length="671" mass="71324">MALRLRQAVQLAGFLMAGVLVAGCGGGGGAAPPPGAPAPWRLVAADEARLAAWLREALGPTSPRGFGWGTVVGVTAMDAAAVPAAPAFSGTTLQESGVDEADLIKSDGVHVFSLDPAAPGTNSSQRTMLRRQRLDESAPALAPVDSLQLPFSPDVSGAGLYLDEERQQVAALGRRPAGWGVYDLWFSPWSWGEGATEVVLATAGAAAPLQPRRTLRIAAHLIGSRRIGATLYLVLRNPAQVPGFDPWWSPARTEANRTLLESLQPAQVLPTISVNGAAPQPLVSPSSCLVQEDNAQRTPDIVTIVGIDLAGDRHAARCFVGGTEAFYMSERNLYLATTRTAYAASGGLPVYAPQTSTDIHKFALDGLDIAYRGSGNVSGHLGFDQNRKSFRLGEHDGSLRVVTQTQEQWIGIPMAMAAAPAAAIDSPARLTVLQERGGALAVVGELPNAARPQPLGKPGEQLYASRFIGARGYLVTYRLTDPLYVLDLSDPADPKMAGELHVEGYSDYLFPVSETLLLGVGKDAVVDGGAGDGRFAWYQGVKVSLIDVSDPARPREADRTVIGRRGTDATVLHDHHGIALQTVGGTVRASLPVSLHETPSPGAPAAANTWYQFTRTELQRFEIDVAGQRLVTRPALASGVTGERAILDDRSLLWRDQVHWYRHGAWQSAAW</sequence>
<dbReference type="Proteomes" id="UP000521868">
    <property type="component" value="Unassembled WGS sequence"/>
</dbReference>
<protein>
    <recommendedName>
        <fullName evidence="3">Beta propeller domain-containing protein</fullName>
    </recommendedName>
</protein>
<comment type="caution">
    <text evidence="1">The sequence shown here is derived from an EMBL/GenBank/DDBJ whole genome shotgun (WGS) entry which is preliminary data.</text>
</comment>
<evidence type="ECO:0008006" key="3">
    <source>
        <dbReference type="Google" id="ProtNLM"/>
    </source>
</evidence>
<gene>
    <name evidence="1" type="ORF">RAMLITH_11925</name>
</gene>
<reference evidence="1 2" key="1">
    <citation type="journal article" date="2020" name="Nature">
        <title>Bacterial chemolithoautotrophy via manganese oxidation.</title>
        <authorList>
            <person name="Yu H."/>
            <person name="Leadbetter J.R."/>
        </authorList>
    </citation>
    <scope>NUCLEOTIDE SEQUENCE [LARGE SCALE GENOMIC DNA]</scope>
    <source>
        <strain evidence="1 2">RBP-1</strain>
    </source>
</reference>
<dbReference type="Pfam" id="PF09826">
    <property type="entry name" value="Beta_propel"/>
    <property type="match status" value="1"/>
</dbReference>
<evidence type="ECO:0000313" key="2">
    <source>
        <dbReference type="Proteomes" id="UP000521868"/>
    </source>
</evidence>
<dbReference type="PROSITE" id="PS51257">
    <property type="entry name" value="PROKAR_LIPOPROTEIN"/>
    <property type="match status" value="1"/>
</dbReference>